<name>A0A6A6HF63_VIRVR</name>
<reference evidence="2" key="1">
    <citation type="journal article" date="2020" name="Stud. Mycol.">
        <title>101 Dothideomycetes genomes: a test case for predicting lifestyles and emergence of pathogens.</title>
        <authorList>
            <person name="Haridas S."/>
            <person name="Albert R."/>
            <person name="Binder M."/>
            <person name="Bloem J."/>
            <person name="Labutti K."/>
            <person name="Salamov A."/>
            <person name="Andreopoulos B."/>
            <person name="Baker S."/>
            <person name="Barry K."/>
            <person name="Bills G."/>
            <person name="Bluhm B."/>
            <person name="Cannon C."/>
            <person name="Castanera R."/>
            <person name="Culley D."/>
            <person name="Daum C."/>
            <person name="Ezra D."/>
            <person name="Gonzalez J."/>
            <person name="Henrissat B."/>
            <person name="Kuo A."/>
            <person name="Liang C."/>
            <person name="Lipzen A."/>
            <person name="Lutzoni F."/>
            <person name="Magnuson J."/>
            <person name="Mondo S."/>
            <person name="Nolan M."/>
            <person name="Ohm R."/>
            <person name="Pangilinan J."/>
            <person name="Park H.-J."/>
            <person name="Ramirez L."/>
            <person name="Alfaro M."/>
            <person name="Sun H."/>
            <person name="Tritt A."/>
            <person name="Yoshinaga Y."/>
            <person name="Zwiers L.-H."/>
            <person name="Turgeon B."/>
            <person name="Goodwin S."/>
            <person name="Spatafora J."/>
            <person name="Crous P."/>
            <person name="Grigoriev I."/>
        </authorList>
    </citation>
    <scope>NUCLEOTIDE SEQUENCE</scope>
    <source>
        <strain evidence="2">Tuck. ex Michener</strain>
    </source>
</reference>
<feature type="chain" id="PRO_5025380392" evidence="1">
    <location>
        <begin position="22"/>
        <end position="387"/>
    </location>
</feature>
<gene>
    <name evidence="2" type="ORF">EV356DRAFT_512883</name>
</gene>
<dbReference type="Proteomes" id="UP000800092">
    <property type="component" value="Unassembled WGS sequence"/>
</dbReference>
<dbReference type="GO" id="GO:0005975">
    <property type="term" value="P:carbohydrate metabolic process"/>
    <property type="evidence" value="ECO:0007669"/>
    <property type="project" value="InterPro"/>
</dbReference>
<dbReference type="OrthoDB" id="9984024at2759"/>
<evidence type="ECO:0000313" key="3">
    <source>
        <dbReference type="Proteomes" id="UP000800092"/>
    </source>
</evidence>
<organism evidence="2 3">
    <name type="scientific">Viridothelium virens</name>
    <name type="common">Speckled blister lichen</name>
    <name type="synonym">Trypethelium virens</name>
    <dbReference type="NCBI Taxonomy" id="1048519"/>
    <lineage>
        <taxon>Eukaryota</taxon>
        <taxon>Fungi</taxon>
        <taxon>Dikarya</taxon>
        <taxon>Ascomycota</taxon>
        <taxon>Pezizomycotina</taxon>
        <taxon>Dothideomycetes</taxon>
        <taxon>Dothideomycetes incertae sedis</taxon>
        <taxon>Trypetheliales</taxon>
        <taxon>Trypetheliaceae</taxon>
        <taxon>Viridothelium</taxon>
    </lineage>
</organism>
<dbReference type="InterPro" id="IPR053169">
    <property type="entry name" value="MUG_Protein"/>
</dbReference>
<dbReference type="Gene3D" id="1.50.10.20">
    <property type="match status" value="1"/>
</dbReference>
<accession>A0A6A6HF63</accession>
<dbReference type="GO" id="GO:0016787">
    <property type="term" value="F:hydrolase activity"/>
    <property type="evidence" value="ECO:0007669"/>
    <property type="project" value="UniProtKB-KW"/>
</dbReference>
<evidence type="ECO:0000256" key="1">
    <source>
        <dbReference type="SAM" id="SignalP"/>
    </source>
</evidence>
<keyword evidence="2" id="KW-0378">Hydrolase</keyword>
<dbReference type="PANTHER" id="PTHR47791">
    <property type="entry name" value="MEIOTICALLY UP-REGULATED GENE 191 PROTEIN"/>
    <property type="match status" value="1"/>
</dbReference>
<protein>
    <submittedName>
        <fullName evidence="2">Glycoside hydrolase family 76 protein</fullName>
    </submittedName>
</protein>
<evidence type="ECO:0000313" key="2">
    <source>
        <dbReference type="EMBL" id="KAF2236677.1"/>
    </source>
</evidence>
<dbReference type="InterPro" id="IPR008928">
    <property type="entry name" value="6-hairpin_glycosidase_sf"/>
</dbReference>
<dbReference type="Pfam" id="PF03663">
    <property type="entry name" value="Glyco_hydro_76"/>
    <property type="match status" value="1"/>
</dbReference>
<dbReference type="EMBL" id="ML991784">
    <property type="protein sequence ID" value="KAF2236677.1"/>
    <property type="molecule type" value="Genomic_DNA"/>
</dbReference>
<keyword evidence="1" id="KW-0732">Signal</keyword>
<keyword evidence="3" id="KW-1185">Reference proteome</keyword>
<proteinExistence type="predicted"/>
<dbReference type="SUPFAM" id="SSF48208">
    <property type="entry name" value="Six-hairpin glycosidases"/>
    <property type="match status" value="1"/>
</dbReference>
<dbReference type="AlphaFoldDB" id="A0A6A6HF63"/>
<feature type="signal peptide" evidence="1">
    <location>
        <begin position="1"/>
        <end position="21"/>
    </location>
</feature>
<sequence length="387" mass="42570">MLFFHTTFLLLAGLLGTSVSAAPTNNTYLSIAHKVANSMNDHYLDRTSGVYENQWWNSANDLTALADLAIIDPSFEATAQPIIHTAFEQAPLSQGIATFENAWYDDEGWWALLWISMYDLTKDAIYLNEAESLFKDMAASWPTPCGGGIWWDRAQTYIASIANELFLSVAAHLANRTPNRDDKASYTNWAMKEVDWFDHANLINEFGDVIDGIDLNGCTRNHTDVFTYNQGVILGGLVELSKATGDASLLPKAQAIADAAIRNLTNTDGILLEKGTKDQGAAFAQFKGIFIRNLQQLHSVAPKPSYANFIRHNADSIINNAMNHEDYLIAPNWQGPFRDPNMGAQGAGLDALVSAASLSNKRDEVPVDTNSAGRVNQNPLARIRDLT</sequence>
<dbReference type="InterPro" id="IPR005198">
    <property type="entry name" value="Glyco_hydro_76"/>
</dbReference>
<dbReference type="PANTHER" id="PTHR47791:SF1">
    <property type="entry name" value="ENDO MANNANASE, GH76 FAMILY (EUROFUNG)"/>
    <property type="match status" value="1"/>
</dbReference>